<proteinExistence type="predicted"/>
<dbReference type="EMBL" id="PP511521">
    <property type="protein sequence ID" value="XCD05043.1"/>
    <property type="molecule type" value="Genomic_DNA"/>
</dbReference>
<name>A0AAU8AYE1_9CAUD</name>
<accession>A0AAU8AYE1</accession>
<reference evidence="1" key="1">
    <citation type="submission" date="2024-03" db="EMBL/GenBank/DDBJ databases">
        <title>Diverse circular DNA viruses in blood, oral, and fecal samples of captive lemurs.</title>
        <authorList>
            <person name="Paietta E.N."/>
            <person name="Kraberger S."/>
            <person name="Lund M.C."/>
            <person name="Custer J.M."/>
            <person name="Vargas K.M."/>
            <person name="Ehmke E.E."/>
            <person name="Yoder A.D."/>
            <person name="Varsani A."/>
        </authorList>
    </citation>
    <scope>NUCLEOTIDE SEQUENCE</scope>
    <source>
        <strain evidence="1">Duke_24FS_3</strain>
    </source>
</reference>
<evidence type="ECO:0000313" key="1">
    <source>
        <dbReference type="EMBL" id="XCD05043.1"/>
    </source>
</evidence>
<protein>
    <submittedName>
        <fullName evidence="1">Uncharacterized protein</fullName>
    </submittedName>
</protein>
<organism evidence="1">
    <name type="scientific">Dulem virus 36</name>
    <dbReference type="NCBI Taxonomy" id="3145754"/>
    <lineage>
        <taxon>Viruses</taxon>
        <taxon>Duplodnaviria</taxon>
        <taxon>Heunggongvirae</taxon>
        <taxon>Uroviricota</taxon>
        <taxon>Caudoviricetes</taxon>
    </lineage>
</organism>
<sequence>MKKSGLNIQRELIESVARLYKARQVVKEATDNLKIVQEKEEPIISSLMDSNGFDSLSIGGIGVSKYKKKKLVWRLDKLRKKVPIKVLNEFVDKTYVITDYDGMVRYLKTCGVDAKIFKGFIDVKKEVNENKLEQMLQVGKIKKSDLTGCYSVQQGKTVIRMVEKRQDDKEV</sequence>